<evidence type="ECO:0000259" key="15">
    <source>
        <dbReference type="PROSITE" id="PS50109"/>
    </source>
</evidence>
<dbReference type="CDD" id="cd00082">
    <property type="entry name" value="HisKA"/>
    <property type="match status" value="1"/>
</dbReference>
<dbReference type="InterPro" id="IPR036890">
    <property type="entry name" value="HATPase_C_sf"/>
</dbReference>
<feature type="domain" description="Response regulatory" evidence="16">
    <location>
        <begin position="532"/>
        <end position="653"/>
    </location>
</feature>
<dbReference type="SUPFAM" id="SSF47384">
    <property type="entry name" value="Homodimeric domain of signal transducing histidine kinase"/>
    <property type="match status" value="1"/>
</dbReference>
<organism evidence="18 19">
    <name type="scientific">Keguizhuia sedimenti</name>
    <dbReference type="NCBI Taxonomy" id="3064264"/>
    <lineage>
        <taxon>Bacteria</taxon>
        <taxon>Pseudomonadati</taxon>
        <taxon>Pseudomonadota</taxon>
        <taxon>Betaproteobacteria</taxon>
        <taxon>Burkholderiales</taxon>
        <taxon>Oxalobacteraceae</taxon>
        <taxon>Keguizhuia</taxon>
    </lineage>
</organism>
<proteinExistence type="predicted"/>
<feature type="domain" description="Histidine kinase" evidence="15">
    <location>
        <begin position="294"/>
        <end position="515"/>
    </location>
</feature>
<keyword evidence="8" id="KW-0067">ATP-binding</keyword>
<keyword evidence="5 13" id="KW-0597">Phosphoprotein</keyword>
<dbReference type="SUPFAM" id="SSF52172">
    <property type="entry name" value="CheY-like"/>
    <property type="match status" value="2"/>
</dbReference>
<keyword evidence="9 14" id="KW-1133">Transmembrane helix</keyword>
<protein>
    <recommendedName>
        <fullName evidence="3">histidine kinase</fullName>
        <ecNumber evidence="3">2.7.13.3</ecNumber>
    </recommendedName>
</protein>
<dbReference type="SUPFAM" id="SSF55874">
    <property type="entry name" value="ATPase domain of HSP90 chaperone/DNA topoisomerase II/histidine kinase"/>
    <property type="match status" value="1"/>
</dbReference>
<keyword evidence="4" id="KW-1003">Cell membrane</keyword>
<evidence type="ECO:0000256" key="8">
    <source>
        <dbReference type="ARBA" id="ARBA00022840"/>
    </source>
</evidence>
<dbReference type="EMBL" id="JAUYVH010000009">
    <property type="protein sequence ID" value="MDQ9171452.1"/>
    <property type="molecule type" value="Genomic_DNA"/>
</dbReference>
<feature type="modified residue" description="4-aspartylphosphate" evidence="13">
    <location>
        <position position="586"/>
    </location>
</feature>
<dbReference type="PANTHER" id="PTHR45339:SF1">
    <property type="entry name" value="HYBRID SIGNAL TRANSDUCTION HISTIDINE KINASE J"/>
    <property type="match status" value="1"/>
</dbReference>
<feature type="domain" description="HPt" evidence="17">
    <location>
        <begin position="831"/>
        <end position="926"/>
    </location>
</feature>
<dbReference type="InterPro" id="IPR008207">
    <property type="entry name" value="Sig_transdc_His_kin_Hpt_dom"/>
</dbReference>
<gene>
    <name evidence="18" type="ORF">Q8A64_13645</name>
</gene>
<dbReference type="SMART" id="SM00387">
    <property type="entry name" value="HATPase_c"/>
    <property type="match status" value="1"/>
</dbReference>
<sequence length="944" mass="103068">MSSKSGFETSLIQRIGSILLGGAALFYAVIILSVFLACNYLIEKNLEKQALQLIPVFDELSAPLFFSPSSKAPERIAGYSRQIPDVGMVRVYNGENLSVLAEYRKPEMNPRPPMDHRIIGSADTLQIVMNRIRNIAGISGDLQVYAPIQVKSLKDQDVMDFSTGELKETSTTIGYIEVVMDFSPSRQSIYPALLATLIALSFALFFGARIYVKKMHFALDPLLNLQEPLKQIAQGNFETEVGHAPVDKEIEIIRQALRTTIMALKQRENERNDALVSKLKADEANLAKSSFLANMSHEIRTPMNGMIGMLELLLDSGLTSLQREFAGTAQSSAEALLALVNDILDLSKIEAGMLNLEKIPFNLLQEVKAVINTQAIAAETKGLDLVVHYSPTLPHRMLGDPARIRQIIMNLVGNAIKFTEEGRVTLEVAALAEQGGHCSLQISVSDTGIGMDPGKLNNIFEKFTQADTSTTRTYGGTGLGLAICKQLVELMNGQIDVESQPGTGTKFWFKLDLPVAPETPAVPKTSILKGVRAVYADMHPINCCVVKSQLQQQGMLVDCVSSGSAALHLLQEAIVNGSPYKLVIMDSQMDDMDALGLCKTIKDGLAYSDTMLVMLTSLSRPSDAQRFADAGFAAFLNSPTPQHMLLEILTILCSAHTGGVKPPFLTAAALSASVSDHEESVPFADYRLLVAEDNLVNQRVAAHMLKRLGCKVDFAATGHAVVAMHAKEKYDLIFMDCQMPGLDGYDATAAIRLSEKQQAHVPIIALTAHAIQGEREKCLAAGMDDYMSKPVRMHMLREILEKWLHPHMMRKPGLPAAKQGAVPVDEMEAVRQFFGPSFAELALLFQADSAKRMAAMRAAAGDNRQIAQLAHILSGSCASMGATRLSNLCQQLEAEAKKGVNQMEIEVLLAEIASELQKVELTLQSMQLDSGMNKLKRRDEEAQA</sequence>
<dbReference type="RefSeq" id="WP_338437389.1">
    <property type="nucleotide sequence ID" value="NZ_JAUYVH010000009.1"/>
</dbReference>
<dbReference type="InterPro" id="IPR036641">
    <property type="entry name" value="HPT_dom_sf"/>
</dbReference>
<keyword evidence="11 14" id="KW-0472">Membrane</keyword>
<evidence type="ECO:0000256" key="11">
    <source>
        <dbReference type="ARBA" id="ARBA00023136"/>
    </source>
</evidence>
<dbReference type="InterPro" id="IPR004358">
    <property type="entry name" value="Sig_transdc_His_kin-like_C"/>
</dbReference>
<evidence type="ECO:0000256" key="2">
    <source>
        <dbReference type="ARBA" id="ARBA00004651"/>
    </source>
</evidence>
<dbReference type="CDD" id="cd00088">
    <property type="entry name" value="HPT"/>
    <property type="match status" value="1"/>
</dbReference>
<name>A0ABU1BQZ7_9BURK</name>
<dbReference type="InterPro" id="IPR011006">
    <property type="entry name" value="CheY-like_superfamily"/>
</dbReference>
<keyword evidence="7" id="KW-0547">Nucleotide-binding</keyword>
<evidence type="ECO:0000256" key="4">
    <source>
        <dbReference type="ARBA" id="ARBA00022475"/>
    </source>
</evidence>
<dbReference type="EC" id="2.7.13.3" evidence="3"/>
<evidence type="ECO:0000259" key="16">
    <source>
        <dbReference type="PROSITE" id="PS50110"/>
    </source>
</evidence>
<dbReference type="InterPro" id="IPR036097">
    <property type="entry name" value="HisK_dim/P_sf"/>
</dbReference>
<dbReference type="PROSITE" id="PS50109">
    <property type="entry name" value="HIS_KIN"/>
    <property type="match status" value="1"/>
</dbReference>
<evidence type="ECO:0000256" key="14">
    <source>
        <dbReference type="SAM" id="Phobius"/>
    </source>
</evidence>
<dbReference type="PANTHER" id="PTHR45339">
    <property type="entry name" value="HYBRID SIGNAL TRANSDUCTION HISTIDINE KINASE J"/>
    <property type="match status" value="1"/>
</dbReference>
<dbReference type="SMART" id="SM00448">
    <property type="entry name" value="REC"/>
    <property type="match status" value="2"/>
</dbReference>
<dbReference type="PROSITE" id="PS50110">
    <property type="entry name" value="RESPONSE_REGULATORY"/>
    <property type="match status" value="2"/>
</dbReference>
<evidence type="ECO:0000256" key="6">
    <source>
        <dbReference type="ARBA" id="ARBA00022692"/>
    </source>
</evidence>
<dbReference type="Pfam" id="PF01627">
    <property type="entry name" value="Hpt"/>
    <property type="match status" value="1"/>
</dbReference>
<dbReference type="Gene3D" id="3.30.565.10">
    <property type="entry name" value="Histidine kinase-like ATPase, C-terminal domain"/>
    <property type="match status" value="1"/>
</dbReference>
<dbReference type="Gene3D" id="3.40.50.2300">
    <property type="match status" value="2"/>
</dbReference>
<dbReference type="InterPro" id="IPR001789">
    <property type="entry name" value="Sig_transdc_resp-reg_receiver"/>
</dbReference>
<evidence type="ECO:0000256" key="7">
    <source>
        <dbReference type="ARBA" id="ARBA00022741"/>
    </source>
</evidence>
<dbReference type="CDD" id="cd16922">
    <property type="entry name" value="HATPase_EvgS-ArcB-TorS-like"/>
    <property type="match status" value="1"/>
</dbReference>
<evidence type="ECO:0000256" key="3">
    <source>
        <dbReference type="ARBA" id="ARBA00012438"/>
    </source>
</evidence>
<keyword evidence="6 14" id="KW-0812">Transmembrane</keyword>
<evidence type="ECO:0000313" key="19">
    <source>
        <dbReference type="Proteomes" id="UP001225596"/>
    </source>
</evidence>
<evidence type="ECO:0000256" key="9">
    <source>
        <dbReference type="ARBA" id="ARBA00022989"/>
    </source>
</evidence>
<feature type="modified residue" description="Phosphohistidine" evidence="12">
    <location>
        <position position="871"/>
    </location>
</feature>
<dbReference type="SMART" id="SM00388">
    <property type="entry name" value="HisKA"/>
    <property type="match status" value="1"/>
</dbReference>
<dbReference type="CDD" id="cd17546">
    <property type="entry name" value="REC_hyHK_CKI1_RcsC-like"/>
    <property type="match status" value="2"/>
</dbReference>
<dbReference type="Gene3D" id="1.10.287.130">
    <property type="match status" value="1"/>
</dbReference>
<evidence type="ECO:0000256" key="12">
    <source>
        <dbReference type="PROSITE-ProRule" id="PRU00110"/>
    </source>
</evidence>
<dbReference type="InterPro" id="IPR003594">
    <property type="entry name" value="HATPase_dom"/>
</dbReference>
<evidence type="ECO:0000256" key="1">
    <source>
        <dbReference type="ARBA" id="ARBA00000085"/>
    </source>
</evidence>
<dbReference type="Gene3D" id="1.20.120.160">
    <property type="entry name" value="HPT domain"/>
    <property type="match status" value="1"/>
</dbReference>
<dbReference type="Pfam" id="PF02518">
    <property type="entry name" value="HATPase_c"/>
    <property type="match status" value="1"/>
</dbReference>
<evidence type="ECO:0000256" key="5">
    <source>
        <dbReference type="ARBA" id="ARBA00022553"/>
    </source>
</evidence>
<comment type="catalytic activity">
    <reaction evidence="1">
        <text>ATP + protein L-histidine = ADP + protein N-phospho-L-histidine.</text>
        <dbReference type="EC" id="2.7.13.3"/>
    </reaction>
</comment>
<dbReference type="Pfam" id="PF00072">
    <property type="entry name" value="Response_reg"/>
    <property type="match status" value="2"/>
</dbReference>
<dbReference type="PRINTS" id="PR00344">
    <property type="entry name" value="BCTRLSENSOR"/>
</dbReference>
<accession>A0ABU1BQZ7</accession>
<evidence type="ECO:0000259" key="17">
    <source>
        <dbReference type="PROSITE" id="PS50894"/>
    </source>
</evidence>
<dbReference type="InterPro" id="IPR003661">
    <property type="entry name" value="HisK_dim/P_dom"/>
</dbReference>
<dbReference type="PROSITE" id="PS50894">
    <property type="entry name" value="HPT"/>
    <property type="match status" value="1"/>
</dbReference>
<keyword evidence="10" id="KW-0902">Two-component regulatory system</keyword>
<dbReference type="InterPro" id="IPR005467">
    <property type="entry name" value="His_kinase_dom"/>
</dbReference>
<comment type="subcellular location">
    <subcellularLocation>
        <location evidence="2">Cell membrane</location>
        <topology evidence="2">Multi-pass membrane protein</topology>
    </subcellularLocation>
</comment>
<feature type="domain" description="Response regulatory" evidence="16">
    <location>
        <begin position="687"/>
        <end position="804"/>
    </location>
</feature>
<feature type="transmembrane region" description="Helical" evidence="14">
    <location>
        <begin position="189"/>
        <end position="212"/>
    </location>
</feature>
<dbReference type="Pfam" id="PF00512">
    <property type="entry name" value="HisKA"/>
    <property type="match status" value="1"/>
</dbReference>
<comment type="caution">
    <text evidence="18">The sequence shown here is derived from an EMBL/GenBank/DDBJ whole genome shotgun (WGS) entry which is preliminary data.</text>
</comment>
<reference evidence="18 19" key="1">
    <citation type="submission" date="2023-08" db="EMBL/GenBank/DDBJ databases">
        <title>Oxalobacteraceae gen .nov., isolated from river sludge outside the plant.</title>
        <authorList>
            <person name="Zhao S.Y."/>
        </authorList>
    </citation>
    <scope>NUCLEOTIDE SEQUENCE [LARGE SCALE GENOMIC DNA]</scope>
    <source>
        <strain evidence="18 19">R-40</strain>
    </source>
</reference>
<dbReference type="SUPFAM" id="SSF47226">
    <property type="entry name" value="Histidine-containing phosphotransfer domain, HPT domain"/>
    <property type="match status" value="1"/>
</dbReference>
<keyword evidence="19" id="KW-1185">Reference proteome</keyword>
<feature type="modified residue" description="4-aspartylphosphate" evidence="13">
    <location>
        <position position="736"/>
    </location>
</feature>
<evidence type="ECO:0000313" key="18">
    <source>
        <dbReference type="EMBL" id="MDQ9171452.1"/>
    </source>
</evidence>
<evidence type="ECO:0000256" key="13">
    <source>
        <dbReference type="PROSITE-ProRule" id="PRU00169"/>
    </source>
</evidence>
<feature type="transmembrane region" description="Helical" evidence="14">
    <location>
        <begin position="15"/>
        <end position="42"/>
    </location>
</feature>
<evidence type="ECO:0000256" key="10">
    <source>
        <dbReference type="ARBA" id="ARBA00023012"/>
    </source>
</evidence>
<dbReference type="Proteomes" id="UP001225596">
    <property type="component" value="Unassembled WGS sequence"/>
</dbReference>